<dbReference type="Proteomes" id="UP000274822">
    <property type="component" value="Unassembled WGS sequence"/>
</dbReference>
<gene>
    <name evidence="2" type="ORF">BC938DRAFT_478073</name>
</gene>
<dbReference type="PANTHER" id="PTHR11559">
    <property type="entry name" value="CARBOXYLESTERASE"/>
    <property type="match status" value="1"/>
</dbReference>
<sequence>MNHFTGAKLTPVIQTTSGPIQGYIDEAKNKIHTFLGVPYAEPPWALCPPRSIDPPRSSTISATSYSKVSMQLPMPYDTLMSAELLPQSEDCLYLNIWTPAVGDSGKRAVMVWIHSGACLSGSGNQRFWNGVNLARNDLVIVTINYRLGVLGWMHLADLCGEEFNDTGNLGMMDQIAALKWVHDNIEGFGGDPNYVTIFGASVGGACCLTLLHSPSAVGLFRRVIAQSPPLFMINPREWANFKAEVFLRSLGLTRQTAHELFTMDPKRLLDVQTLFLSWPNFLEGLAPIGPVGGWPDDPGCTAWGPAARRHAAVPGR</sequence>
<dbReference type="AlphaFoldDB" id="A0A433QNF9"/>
<proteinExistence type="predicted"/>
<dbReference type="PROSITE" id="PS00941">
    <property type="entry name" value="CARBOXYLESTERASE_B_2"/>
    <property type="match status" value="1"/>
</dbReference>
<dbReference type="InterPro" id="IPR002018">
    <property type="entry name" value="CarbesteraseB"/>
</dbReference>
<dbReference type="InterPro" id="IPR019819">
    <property type="entry name" value="Carboxylesterase_B_CS"/>
</dbReference>
<accession>A0A433QNF9</accession>
<comment type="caution">
    <text evidence="2">The sequence shown here is derived from an EMBL/GenBank/DDBJ whole genome shotgun (WGS) entry which is preliminary data.</text>
</comment>
<dbReference type="SUPFAM" id="SSF53474">
    <property type="entry name" value="alpha/beta-Hydrolases"/>
    <property type="match status" value="1"/>
</dbReference>
<dbReference type="Pfam" id="PF00135">
    <property type="entry name" value="COesterase"/>
    <property type="match status" value="1"/>
</dbReference>
<reference evidence="2 3" key="1">
    <citation type="journal article" date="2018" name="New Phytol.">
        <title>Phylogenomics of Endogonaceae and evolution of mycorrhizas within Mucoromycota.</title>
        <authorList>
            <person name="Chang Y."/>
            <person name="Desiro A."/>
            <person name="Na H."/>
            <person name="Sandor L."/>
            <person name="Lipzen A."/>
            <person name="Clum A."/>
            <person name="Barry K."/>
            <person name="Grigoriev I.V."/>
            <person name="Martin F.M."/>
            <person name="Stajich J.E."/>
            <person name="Smith M.E."/>
            <person name="Bonito G."/>
            <person name="Spatafora J.W."/>
        </authorList>
    </citation>
    <scope>NUCLEOTIDE SEQUENCE [LARGE SCALE GENOMIC DNA]</scope>
    <source>
        <strain evidence="2 3">AD002</strain>
    </source>
</reference>
<dbReference type="InterPro" id="IPR050309">
    <property type="entry name" value="Type-B_Carboxylest/Lipase"/>
</dbReference>
<name>A0A433QNF9_9FUNG</name>
<dbReference type="Gene3D" id="3.40.50.1820">
    <property type="entry name" value="alpha/beta hydrolase"/>
    <property type="match status" value="1"/>
</dbReference>
<evidence type="ECO:0000313" key="2">
    <source>
        <dbReference type="EMBL" id="RUS31311.1"/>
    </source>
</evidence>
<protein>
    <submittedName>
        <fullName evidence="2">Carboxylesterase</fullName>
    </submittedName>
</protein>
<keyword evidence="3" id="KW-1185">Reference proteome</keyword>
<evidence type="ECO:0000259" key="1">
    <source>
        <dbReference type="Pfam" id="PF00135"/>
    </source>
</evidence>
<dbReference type="InterPro" id="IPR029058">
    <property type="entry name" value="AB_hydrolase_fold"/>
</dbReference>
<evidence type="ECO:0000313" key="3">
    <source>
        <dbReference type="Proteomes" id="UP000274822"/>
    </source>
</evidence>
<organism evidence="2 3">
    <name type="scientific">Jimgerdemannia flammicorona</name>
    <dbReference type="NCBI Taxonomy" id="994334"/>
    <lineage>
        <taxon>Eukaryota</taxon>
        <taxon>Fungi</taxon>
        <taxon>Fungi incertae sedis</taxon>
        <taxon>Mucoromycota</taxon>
        <taxon>Mucoromycotina</taxon>
        <taxon>Endogonomycetes</taxon>
        <taxon>Endogonales</taxon>
        <taxon>Endogonaceae</taxon>
        <taxon>Jimgerdemannia</taxon>
    </lineage>
</organism>
<feature type="domain" description="Carboxylesterase type B" evidence="1">
    <location>
        <begin position="10"/>
        <end position="260"/>
    </location>
</feature>
<dbReference type="EMBL" id="RBNJ01003083">
    <property type="protein sequence ID" value="RUS31311.1"/>
    <property type="molecule type" value="Genomic_DNA"/>
</dbReference>